<dbReference type="FunFam" id="1.10.1420.10:FF:000007">
    <property type="entry name" value="DNA mismatch repair protein MutS"/>
    <property type="match status" value="1"/>
</dbReference>
<dbReference type="PIRSF" id="PIRSF037677">
    <property type="entry name" value="DNA_mis_repair_Msh6"/>
    <property type="match status" value="1"/>
</dbReference>
<evidence type="ECO:0000256" key="2">
    <source>
        <dbReference type="ARBA" id="ARBA00021982"/>
    </source>
</evidence>
<dbReference type="Gene3D" id="1.10.1420.10">
    <property type="match status" value="2"/>
</dbReference>
<dbReference type="HAMAP" id="MF_00096">
    <property type="entry name" value="MutS"/>
    <property type="match status" value="1"/>
</dbReference>
<dbReference type="SUPFAM" id="SSF48334">
    <property type="entry name" value="DNA repair protein MutS, domain III"/>
    <property type="match status" value="1"/>
</dbReference>
<dbReference type="GO" id="GO:0005524">
    <property type="term" value="F:ATP binding"/>
    <property type="evidence" value="ECO:0007669"/>
    <property type="project" value="UniProtKB-UniRule"/>
</dbReference>
<keyword evidence="7 9" id="KW-0234">DNA repair</keyword>
<dbReference type="SUPFAM" id="SSF53150">
    <property type="entry name" value="DNA repair protein MutS, domain II"/>
    <property type="match status" value="1"/>
</dbReference>
<evidence type="ECO:0000256" key="8">
    <source>
        <dbReference type="ARBA" id="ARBA00024647"/>
    </source>
</evidence>
<comment type="function">
    <text evidence="8 9">This protein is involved in the repair of mismatches in DNA. It is possible that it carries out the mismatch recognition step. This protein has a weak ATPase activity.</text>
</comment>
<dbReference type="Pfam" id="PF05190">
    <property type="entry name" value="MutS_IV"/>
    <property type="match status" value="1"/>
</dbReference>
<dbReference type="SUPFAM" id="SSF55271">
    <property type="entry name" value="DNA repair protein MutS, domain I"/>
    <property type="match status" value="1"/>
</dbReference>
<dbReference type="FunFam" id="3.40.50.300:FF:000896">
    <property type="entry name" value="DNA mismatch repair protein MutS"/>
    <property type="match status" value="1"/>
</dbReference>
<name>A0A1D4NFJ0_9STAP</name>
<dbReference type="CDD" id="cd03284">
    <property type="entry name" value="ABC_MutS1"/>
    <property type="match status" value="1"/>
</dbReference>
<comment type="similarity">
    <text evidence="1 9 10">Belongs to the DNA mismatch repair MutS family.</text>
</comment>
<evidence type="ECO:0000256" key="10">
    <source>
        <dbReference type="RuleBase" id="RU003756"/>
    </source>
</evidence>
<dbReference type="Proteomes" id="UP000095768">
    <property type="component" value="Unassembled WGS sequence"/>
</dbReference>
<evidence type="ECO:0000259" key="11">
    <source>
        <dbReference type="PROSITE" id="PS00486"/>
    </source>
</evidence>
<dbReference type="GO" id="GO:0005829">
    <property type="term" value="C:cytosol"/>
    <property type="evidence" value="ECO:0007669"/>
    <property type="project" value="TreeGrafter"/>
</dbReference>
<dbReference type="SUPFAM" id="SSF52540">
    <property type="entry name" value="P-loop containing nucleoside triphosphate hydrolases"/>
    <property type="match status" value="1"/>
</dbReference>
<dbReference type="Gene3D" id="3.40.1170.10">
    <property type="entry name" value="DNA repair protein MutS, domain I"/>
    <property type="match status" value="1"/>
</dbReference>
<keyword evidence="6 9" id="KW-0238">DNA-binding</keyword>
<dbReference type="InterPro" id="IPR007861">
    <property type="entry name" value="DNA_mismatch_repair_MutS_clamp"/>
</dbReference>
<dbReference type="InterPro" id="IPR036678">
    <property type="entry name" value="MutS_con_dom_sf"/>
</dbReference>
<organism evidence="13 15">
    <name type="scientific">Staphylococcus caeli</name>
    <dbReference type="NCBI Taxonomy" id="2201815"/>
    <lineage>
        <taxon>Bacteria</taxon>
        <taxon>Bacillati</taxon>
        <taxon>Bacillota</taxon>
        <taxon>Bacilli</taxon>
        <taxon>Bacillales</taxon>
        <taxon>Staphylococcaceae</taxon>
        <taxon>Staphylococcus</taxon>
    </lineage>
</organism>
<dbReference type="GO" id="GO:0030983">
    <property type="term" value="F:mismatched DNA binding"/>
    <property type="evidence" value="ECO:0007669"/>
    <property type="project" value="InterPro"/>
</dbReference>
<dbReference type="PANTHER" id="PTHR11361:SF34">
    <property type="entry name" value="DNA MISMATCH REPAIR PROTEIN MSH1, MITOCHONDRIAL"/>
    <property type="match status" value="1"/>
</dbReference>
<dbReference type="EMBL" id="FMPI01000011">
    <property type="protein sequence ID" value="SCT05818.1"/>
    <property type="molecule type" value="Genomic_DNA"/>
</dbReference>
<evidence type="ECO:0000256" key="5">
    <source>
        <dbReference type="ARBA" id="ARBA00022840"/>
    </source>
</evidence>
<dbReference type="AlphaFoldDB" id="A0A1D4NFJ0"/>
<evidence type="ECO:0000256" key="3">
    <source>
        <dbReference type="ARBA" id="ARBA00022741"/>
    </source>
</evidence>
<dbReference type="InterPro" id="IPR045076">
    <property type="entry name" value="MutS"/>
</dbReference>
<evidence type="ECO:0000256" key="4">
    <source>
        <dbReference type="ARBA" id="ARBA00022763"/>
    </source>
</evidence>
<dbReference type="GO" id="GO:0006298">
    <property type="term" value="P:mismatch repair"/>
    <property type="evidence" value="ECO:0007669"/>
    <property type="project" value="UniProtKB-UniRule"/>
</dbReference>
<dbReference type="Proteomes" id="UP000095412">
    <property type="component" value="Unassembled WGS sequence"/>
</dbReference>
<evidence type="ECO:0000256" key="1">
    <source>
        <dbReference type="ARBA" id="ARBA00006271"/>
    </source>
</evidence>
<dbReference type="InterPro" id="IPR005748">
    <property type="entry name" value="DNA_mismatch_repair_MutS"/>
</dbReference>
<dbReference type="InterPro" id="IPR000432">
    <property type="entry name" value="DNA_mismatch_repair_MutS_C"/>
</dbReference>
<sequence>MTNQTPMMQQYLKIKSQYQDCLLFFRLGDFYEMFFEDAKTASRVLEITLTKRDAKKENPIPMCGVPYHSADGYIETLINNGYKVAICEQMEDPKQTKGMVHREVVRIVTPGTVMDKGGVDEKQNNYILSFIQGSSMYALSYCDVSTGELKVTQFEDEATLINEITTINPNEIVVKEEIGETLKRQISLTTETITVSPEISEASYEVNTVREPHLFNATQLLLDYIYHTQKRDLSHIESVIKYEAVDFMKMDFYAKRNLELTESIRLKTKKGTLLWLMDETKTPMGARRLKQWIDRPLIQKQHIESRLDTVDQFINHFIERDTLRNYLNQVYDIERLVGRVSYGNVNARDLIQLKHSISEIPNIKNLLSNFDEQMTAQFDALEPLDELLTLLEESLKEEPPISVKEGGLFKSGFNETLDGYLEASKNGKSWLAELQTKERQRTGIKSLKISFNKVFGYFIEITRANLQGFDPTEFGYHRKQTLSNAERFITDELKEKEDIILGAEDKAIELEYQLFVQLREQIKTYTTRLQQQAKVISEIDCLQSFAEIAQKYNYARPMFSDDKTLELTNSRHPVVERVMDHNDYVPNDCALDNDTFIYLITGPNMSGKSTYMRQVAIISIMAQMGAYVPCESATLPIFDQIFTRIGAADDLVSGKSTFMVEMLEAQKALAHATEDSLIIFDEIGRGTSTYDGLALAQAMIEYVANTSHAKTLFSTHYHELTTLDQSLPCLKNVHVAANEYKGELIFLHKVKNGAVDDSYGIQVAKLAHLPDEVIQRAQVILNAFEQKDKQSPQVTINAVETDRNLMTSSENEQQIAEQHDEASYNINNEDVQTVAYPQEHTNSKNQKQFEQPTFDLFDSAETQSEVENEIKTLNLSNMTPIEALVKLSELQNQLK</sequence>
<dbReference type="Pfam" id="PF05188">
    <property type="entry name" value="MutS_II"/>
    <property type="match status" value="1"/>
</dbReference>
<dbReference type="InterPro" id="IPR007860">
    <property type="entry name" value="DNA_mmatch_repair_MutS_con_dom"/>
</dbReference>
<dbReference type="SMART" id="SM00534">
    <property type="entry name" value="MUTSac"/>
    <property type="match status" value="1"/>
</dbReference>
<dbReference type="InterPro" id="IPR017261">
    <property type="entry name" value="DNA_mismatch_repair_MutS/MSH"/>
</dbReference>
<dbReference type="Gene3D" id="3.30.420.110">
    <property type="entry name" value="MutS, connector domain"/>
    <property type="match status" value="1"/>
</dbReference>
<evidence type="ECO:0000313" key="13">
    <source>
        <dbReference type="EMBL" id="SCT09450.1"/>
    </source>
</evidence>
<evidence type="ECO:0000256" key="9">
    <source>
        <dbReference type="HAMAP-Rule" id="MF_00096"/>
    </source>
</evidence>
<keyword evidence="5 9" id="KW-0067">ATP-binding</keyword>
<dbReference type="GO" id="GO:0003684">
    <property type="term" value="F:damaged DNA binding"/>
    <property type="evidence" value="ECO:0007669"/>
    <property type="project" value="UniProtKB-UniRule"/>
</dbReference>
<dbReference type="Gene3D" id="3.40.50.300">
    <property type="entry name" value="P-loop containing nucleotide triphosphate hydrolases"/>
    <property type="match status" value="1"/>
</dbReference>
<dbReference type="FunFam" id="3.40.1170.10:FF:000001">
    <property type="entry name" value="DNA mismatch repair protein MutS"/>
    <property type="match status" value="1"/>
</dbReference>
<dbReference type="Pfam" id="PF01624">
    <property type="entry name" value="MutS_I"/>
    <property type="match status" value="1"/>
</dbReference>
<feature type="domain" description="DNA mismatch repair proteins mutS family" evidence="11">
    <location>
        <begin position="676"/>
        <end position="692"/>
    </location>
</feature>
<dbReference type="NCBIfam" id="NF003810">
    <property type="entry name" value="PRK05399.1"/>
    <property type="match status" value="1"/>
</dbReference>
<dbReference type="InterPro" id="IPR027417">
    <property type="entry name" value="P-loop_NTPase"/>
</dbReference>
<reference evidence="13 15" key="1">
    <citation type="submission" date="2016-09" db="EMBL/GenBank/DDBJ databases">
        <authorList>
            <consortium name="Pathogen Informatics"/>
        </authorList>
    </citation>
    <scope>NUCLEOTIDE SEQUENCE [LARGE SCALE GENOMIC DNA]</scope>
    <source>
        <strain evidence="13 15">82B</strain>
    </source>
</reference>
<keyword evidence="14" id="KW-1185">Reference proteome</keyword>
<dbReference type="NCBIfam" id="TIGR01070">
    <property type="entry name" value="mutS1"/>
    <property type="match status" value="1"/>
</dbReference>
<evidence type="ECO:0000256" key="7">
    <source>
        <dbReference type="ARBA" id="ARBA00023204"/>
    </source>
</evidence>
<dbReference type="PROSITE" id="PS00486">
    <property type="entry name" value="DNA_MISMATCH_REPAIR_2"/>
    <property type="match status" value="1"/>
</dbReference>
<gene>
    <name evidence="13" type="primary">mutS_1</name>
    <name evidence="9" type="synonym">mutS</name>
    <name evidence="13" type="ORF">SAMEA2297795_01765</name>
    <name evidence="12" type="ORF">SAMEA2297796_01662</name>
</gene>
<dbReference type="EMBL" id="FMPG01000007">
    <property type="protein sequence ID" value="SCT09450.1"/>
    <property type="molecule type" value="Genomic_DNA"/>
</dbReference>
<dbReference type="OrthoDB" id="9802448at2"/>
<evidence type="ECO:0000313" key="12">
    <source>
        <dbReference type="EMBL" id="SCT05818.1"/>
    </source>
</evidence>
<dbReference type="InterPro" id="IPR016151">
    <property type="entry name" value="DNA_mismatch_repair_MutS_N"/>
</dbReference>
<accession>A0A1D4NFJ0</accession>
<keyword evidence="4 9" id="KW-0227">DNA damage</keyword>
<dbReference type="InterPro" id="IPR007695">
    <property type="entry name" value="DNA_mismatch_repair_MutS-lik_N"/>
</dbReference>
<dbReference type="GO" id="GO:0140664">
    <property type="term" value="F:ATP-dependent DNA damage sensor activity"/>
    <property type="evidence" value="ECO:0007669"/>
    <property type="project" value="InterPro"/>
</dbReference>
<keyword evidence="3 9" id="KW-0547">Nucleotide-binding</keyword>
<dbReference type="Pfam" id="PF05192">
    <property type="entry name" value="MutS_III"/>
    <property type="match status" value="1"/>
</dbReference>
<dbReference type="PANTHER" id="PTHR11361">
    <property type="entry name" value="DNA MISMATCH REPAIR PROTEIN MUTS FAMILY MEMBER"/>
    <property type="match status" value="1"/>
</dbReference>
<feature type="binding site" evidence="9">
    <location>
        <begin position="602"/>
        <end position="609"/>
    </location>
    <ligand>
        <name>ATP</name>
        <dbReference type="ChEBI" id="CHEBI:30616"/>
    </ligand>
</feature>
<dbReference type="InterPro" id="IPR007696">
    <property type="entry name" value="DNA_mismatch_repair_MutS_core"/>
</dbReference>
<protein>
    <recommendedName>
        <fullName evidence="2 9">DNA mismatch repair protein MutS</fullName>
    </recommendedName>
</protein>
<dbReference type="InterPro" id="IPR036187">
    <property type="entry name" value="DNA_mismatch_repair_MutS_sf"/>
</dbReference>
<dbReference type="SMART" id="SM00533">
    <property type="entry name" value="MUTSd"/>
    <property type="match status" value="1"/>
</dbReference>
<evidence type="ECO:0000313" key="15">
    <source>
        <dbReference type="Proteomes" id="UP000095768"/>
    </source>
</evidence>
<reference evidence="12 14" key="2">
    <citation type="submission" date="2016-09" db="EMBL/GenBank/DDBJ databases">
        <authorList>
            <consortium name="Pathogen Informatics"/>
            <person name="Sun Q."/>
            <person name="Inoue M."/>
        </authorList>
    </citation>
    <scope>NUCLEOTIDE SEQUENCE [LARGE SCALE GENOMIC DNA]</scope>
    <source>
        <strain evidence="12 14">82C</strain>
    </source>
</reference>
<proteinExistence type="inferred from homology"/>
<dbReference type="Pfam" id="PF00488">
    <property type="entry name" value="MutS_V"/>
    <property type="match status" value="1"/>
</dbReference>
<evidence type="ECO:0000313" key="14">
    <source>
        <dbReference type="Proteomes" id="UP000095412"/>
    </source>
</evidence>
<evidence type="ECO:0000256" key="6">
    <source>
        <dbReference type="ARBA" id="ARBA00023125"/>
    </source>
</evidence>